<reference evidence="1" key="1">
    <citation type="submission" date="2013-05" db="EMBL/GenBank/DDBJ databases">
        <title>Genome assembly of Cystobacter fuscus DSM 2262.</title>
        <authorList>
            <person name="Sharma G."/>
            <person name="Khatri I."/>
            <person name="Kaur C."/>
            <person name="Mayilraj S."/>
            <person name="Subramanian S."/>
        </authorList>
    </citation>
    <scope>NUCLEOTIDE SEQUENCE [LARGE SCALE GENOMIC DNA]</scope>
    <source>
        <strain evidence="1">DSM 2262</strain>
    </source>
</reference>
<dbReference type="Proteomes" id="UP000011682">
    <property type="component" value="Unassembled WGS sequence"/>
</dbReference>
<organism evidence="1 2">
    <name type="scientific">Cystobacter fuscus (strain ATCC 25194 / DSM 2262 / NBRC 100088 / M29)</name>
    <dbReference type="NCBI Taxonomy" id="1242864"/>
    <lineage>
        <taxon>Bacteria</taxon>
        <taxon>Pseudomonadati</taxon>
        <taxon>Myxococcota</taxon>
        <taxon>Myxococcia</taxon>
        <taxon>Myxococcales</taxon>
        <taxon>Cystobacterineae</taxon>
        <taxon>Archangiaceae</taxon>
        <taxon>Cystobacter</taxon>
    </lineage>
</organism>
<accession>S9PGU9</accession>
<gene>
    <name evidence="1" type="ORF">D187_010221</name>
</gene>
<dbReference type="EMBL" id="ANAH02000009">
    <property type="protein sequence ID" value="EPX61602.1"/>
    <property type="molecule type" value="Genomic_DNA"/>
</dbReference>
<evidence type="ECO:0000313" key="2">
    <source>
        <dbReference type="Proteomes" id="UP000011682"/>
    </source>
</evidence>
<proteinExistence type="predicted"/>
<protein>
    <submittedName>
        <fullName evidence="1">Uncharacterized protein</fullName>
    </submittedName>
</protein>
<name>S9PGU9_CYSF2</name>
<comment type="caution">
    <text evidence="1">The sequence shown here is derived from an EMBL/GenBank/DDBJ whole genome shotgun (WGS) entry which is preliminary data.</text>
</comment>
<dbReference type="AlphaFoldDB" id="S9PGU9"/>
<sequence>MPRGPSFHPILPAAAPTPMPLPLRRFLLSTLLLSACGVPPESTSVSPEESLGNVDAALTVSNIRCVRISLQQLSCSAYAEGGSGPLTPLWQQAYQLSGQWEWRVNMPWSEIAWSHVLYCEAPSASSDSALVQVEFKVRDSAGVESEVKSTSFYCTPESIDLFPELRK</sequence>
<evidence type="ECO:0000313" key="1">
    <source>
        <dbReference type="EMBL" id="EPX61602.1"/>
    </source>
</evidence>
<keyword evidence="2" id="KW-1185">Reference proteome</keyword>